<sequence>MAVSQGFVDDAHDLIQGLYTTGDRSDLFIRAAKKGTKHYKEFKVHKCIVYPAIPVLERIEVKNRSFTVVNLAEPSTVVDAMLRHVYKLPIECVPLETDSEEENVQLAIELRKAAAETQFDLPSLFPLTELIIGNSLQRIVHRTFEPQHVHTSSRIREAEKSLPEGERLLRRKERELAQVQAAKDRPLVDFAKIVVALEKRNDDESCHPFRLAALFILATMMPKVMSCGEAVKVLKNGPGGFEFYREVTEMAFHWLSVAKRDESAEDRRAAAKTLFEESQTGTVEVEEPEAVMDFLFRFMYNLDIEIVPKEGDSTEQLAGKAKRENFYLAMSVEAAANKYLLAGIDGATFAILYNCVYDASVGDLVSFARSREEQAFEEIDYSLVHCILMLGREFKELLACKEAWDELYEAPKLLKIVAQCATHIREHSLEIPDGAGDWNVSWMIPFLREAGISLSPKTTEQKAQRSTMDLVYRMRKDGD</sequence>
<evidence type="ECO:0000313" key="1">
    <source>
        <dbReference type="EMBL" id="KAK4498350.1"/>
    </source>
</evidence>
<evidence type="ECO:0008006" key="3">
    <source>
        <dbReference type="Google" id="ProtNLM"/>
    </source>
</evidence>
<protein>
    <recommendedName>
        <fullName evidence="3">BTB domain-containing protein</fullName>
    </recommendedName>
</protein>
<comment type="caution">
    <text evidence="1">The sequence shown here is derived from an EMBL/GenBank/DDBJ whole genome shotgun (WGS) entry which is preliminary data.</text>
</comment>
<reference evidence="1 2" key="1">
    <citation type="journal article" date="2023" name="G3 (Bethesda)">
        <title>A chromosome-level genome assembly of Zasmidium syzygii isolated from banana leaves.</title>
        <authorList>
            <person name="van Westerhoven A.C."/>
            <person name="Mehrabi R."/>
            <person name="Talebi R."/>
            <person name="Steentjes M.B.F."/>
            <person name="Corcolon B."/>
            <person name="Chong P.A."/>
            <person name="Kema G.H.J."/>
            <person name="Seidl M.F."/>
        </authorList>
    </citation>
    <scope>NUCLEOTIDE SEQUENCE [LARGE SCALE GENOMIC DNA]</scope>
    <source>
        <strain evidence="1 2">P124</strain>
    </source>
</reference>
<gene>
    <name evidence="1" type="ORF">PRZ48_011008</name>
</gene>
<proteinExistence type="predicted"/>
<dbReference type="Proteomes" id="UP001305779">
    <property type="component" value="Unassembled WGS sequence"/>
</dbReference>
<dbReference type="EMBL" id="JAXOVC010000008">
    <property type="protein sequence ID" value="KAK4498350.1"/>
    <property type="molecule type" value="Genomic_DNA"/>
</dbReference>
<organism evidence="1 2">
    <name type="scientific">Zasmidium cellare</name>
    <name type="common">Wine cellar mold</name>
    <name type="synonym">Racodium cellare</name>
    <dbReference type="NCBI Taxonomy" id="395010"/>
    <lineage>
        <taxon>Eukaryota</taxon>
        <taxon>Fungi</taxon>
        <taxon>Dikarya</taxon>
        <taxon>Ascomycota</taxon>
        <taxon>Pezizomycotina</taxon>
        <taxon>Dothideomycetes</taxon>
        <taxon>Dothideomycetidae</taxon>
        <taxon>Mycosphaerellales</taxon>
        <taxon>Mycosphaerellaceae</taxon>
        <taxon>Zasmidium</taxon>
    </lineage>
</organism>
<evidence type="ECO:0000313" key="2">
    <source>
        <dbReference type="Proteomes" id="UP001305779"/>
    </source>
</evidence>
<keyword evidence="2" id="KW-1185">Reference proteome</keyword>
<name>A0ABR0EA86_ZASCE</name>
<accession>A0ABR0EA86</accession>